<dbReference type="PANTHER" id="PTHR43248">
    <property type="entry name" value="2-SUCCINYL-6-HYDROXY-2,4-CYCLOHEXADIENE-1-CARBOXYLATE SYNTHASE"/>
    <property type="match status" value="1"/>
</dbReference>
<organism evidence="4 5">
    <name type="scientific">Psilocybe cf. subviscida</name>
    <dbReference type="NCBI Taxonomy" id="2480587"/>
    <lineage>
        <taxon>Eukaryota</taxon>
        <taxon>Fungi</taxon>
        <taxon>Dikarya</taxon>
        <taxon>Basidiomycota</taxon>
        <taxon>Agaricomycotina</taxon>
        <taxon>Agaricomycetes</taxon>
        <taxon>Agaricomycetidae</taxon>
        <taxon>Agaricales</taxon>
        <taxon>Agaricineae</taxon>
        <taxon>Strophariaceae</taxon>
        <taxon>Psilocybe</taxon>
    </lineage>
</organism>
<dbReference type="InterPro" id="IPR051601">
    <property type="entry name" value="Serine_prot/Carboxylest_S33"/>
</dbReference>
<dbReference type="OrthoDB" id="1898734at2759"/>
<evidence type="ECO:0000313" key="4">
    <source>
        <dbReference type="EMBL" id="KAF5322512.1"/>
    </source>
</evidence>
<name>A0A8H5F3T1_9AGAR</name>
<protein>
    <recommendedName>
        <fullName evidence="3">AB hydrolase-1 domain-containing protein</fullName>
    </recommendedName>
</protein>
<dbReference type="AlphaFoldDB" id="A0A8H5F3T1"/>
<dbReference type="EMBL" id="JAACJJ010000028">
    <property type="protein sequence ID" value="KAF5322512.1"/>
    <property type="molecule type" value="Genomic_DNA"/>
</dbReference>
<dbReference type="GO" id="GO:0006508">
    <property type="term" value="P:proteolysis"/>
    <property type="evidence" value="ECO:0007669"/>
    <property type="project" value="InterPro"/>
</dbReference>
<dbReference type="PRINTS" id="PR00793">
    <property type="entry name" value="PROAMNOPTASE"/>
</dbReference>
<feature type="domain" description="AB hydrolase-1" evidence="3">
    <location>
        <begin position="71"/>
        <end position="231"/>
    </location>
</feature>
<dbReference type="GO" id="GO:0008233">
    <property type="term" value="F:peptidase activity"/>
    <property type="evidence" value="ECO:0007669"/>
    <property type="project" value="InterPro"/>
</dbReference>
<reference evidence="4 5" key="1">
    <citation type="journal article" date="2020" name="ISME J.">
        <title>Uncovering the hidden diversity of litter-decomposition mechanisms in mushroom-forming fungi.</title>
        <authorList>
            <person name="Floudas D."/>
            <person name="Bentzer J."/>
            <person name="Ahren D."/>
            <person name="Johansson T."/>
            <person name="Persson P."/>
            <person name="Tunlid A."/>
        </authorList>
    </citation>
    <scope>NUCLEOTIDE SEQUENCE [LARGE SCALE GENOMIC DNA]</scope>
    <source>
        <strain evidence="4 5">CBS 101986</strain>
    </source>
</reference>
<dbReference type="PANTHER" id="PTHR43248:SF2">
    <property type="entry name" value="PROLYL AMINOPEPTIDASE"/>
    <property type="match status" value="1"/>
</dbReference>
<keyword evidence="5" id="KW-1185">Reference proteome</keyword>
<dbReference type="SUPFAM" id="SSF53474">
    <property type="entry name" value="alpha/beta-Hydrolases"/>
    <property type="match status" value="1"/>
</dbReference>
<evidence type="ECO:0000256" key="2">
    <source>
        <dbReference type="ARBA" id="ARBA00022801"/>
    </source>
</evidence>
<comment type="caution">
    <text evidence="4">The sequence shown here is derived from an EMBL/GenBank/DDBJ whole genome shotgun (WGS) entry which is preliminary data.</text>
</comment>
<evidence type="ECO:0000313" key="5">
    <source>
        <dbReference type="Proteomes" id="UP000567179"/>
    </source>
</evidence>
<dbReference type="Pfam" id="PF00561">
    <property type="entry name" value="Abhydrolase_1"/>
    <property type="match status" value="1"/>
</dbReference>
<dbReference type="InterPro" id="IPR002410">
    <property type="entry name" value="Peptidase_S33"/>
</dbReference>
<gene>
    <name evidence="4" type="ORF">D9619_001582</name>
</gene>
<dbReference type="Proteomes" id="UP000567179">
    <property type="component" value="Unassembled WGS sequence"/>
</dbReference>
<dbReference type="InterPro" id="IPR000073">
    <property type="entry name" value="AB_hydrolase_1"/>
</dbReference>
<comment type="similarity">
    <text evidence="1">Belongs to the peptidase S33 family.</text>
</comment>
<evidence type="ECO:0000256" key="1">
    <source>
        <dbReference type="ARBA" id="ARBA00010088"/>
    </source>
</evidence>
<sequence length="461" mass="52517">MSTTADLPLESYTIKGMPVHTYHGMKVTERFFTVPLDYNNPEGVKIRVFVRHIVPKAKAKTPEDEEKLPYILYLQGGPGCEIPLPSSSGYVGELHDKGYQTLWLDQRGTGLSTPLSPETLPANVKSDAEIAQYLKHFRADNIVRDCELIREQLIGKREKPEDRKWSLFGQSFGGFCIITYLSFFPDSLKEVFITGGLAPLVDHPDAVYEALVPRVIKRNEIYYKKYPQDIKRVRALFAHLESNEVILPSGGRLTPRRFQELGMSFGFHGGIDSIHQIVFRASNDLEQFNKLSYKILQAFDRQVFDSNPLYAILHEPIYCQGKAAEWSAARAVDKVDSFSWARVKAQSGDVPIYFTGEMVFPTAFDHYANLRPWKGAAELLAKDADWPPLYNLEQLAKNEVPVSAVTYFNDMYVDFNFAQDTASKIKNTEQYITNQLVHNGLSRDSKDVMDKLFKLSKREFD</sequence>
<evidence type="ECO:0000259" key="3">
    <source>
        <dbReference type="Pfam" id="PF00561"/>
    </source>
</evidence>
<accession>A0A8H5F3T1</accession>
<proteinExistence type="inferred from homology"/>
<keyword evidence="2" id="KW-0378">Hydrolase</keyword>
<dbReference type="Gene3D" id="3.40.50.1820">
    <property type="entry name" value="alpha/beta hydrolase"/>
    <property type="match status" value="1"/>
</dbReference>
<dbReference type="InterPro" id="IPR029058">
    <property type="entry name" value="AB_hydrolase_fold"/>
</dbReference>